<evidence type="ECO:0000256" key="1">
    <source>
        <dbReference type="SAM" id="MobiDB-lite"/>
    </source>
</evidence>
<dbReference type="Proteomes" id="UP000009168">
    <property type="component" value="Unassembled WGS sequence"/>
</dbReference>
<feature type="region of interest" description="Disordered" evidence="1">
    <location>
        <begin position="35"/>
        <end position="58"/>
    </location>
</feature>
<dbReference type="KEGG" id="tet:TTHERM_000760519"/>
<keyword evidence="3" id="KW-1185">Reference proteome</keyword>
<protein>
    <submittedName>
        <fullName evidence="2">Uncharacterized protein</fullName>
    </submittedName>
</protein>
<evidence type="ECO:0000313" key="3">
    <source>
        <dbReference type="Proteomes" id="UP000009168"/>
    </source>
</evidence>
<accession>W7XD47</accession>
<evidence type="ECO:0000313" key="2">
    <source>
        <dbReference type="EMBL" id="EWS71741.1"/>
    </source>
</evidence>
<proteinExistence type="predicted"/>
<dbReference type="RefSeq" id="XP_012655727.1">
    <property type="nucleotide sequence ID" value="XM_012800273.1"/>
</dbReference>
<reference evidence="3" key="1">
    <citation type="journal article" date="2006" name="PLoS Biol.">
        <title>Macronuclear genome sequence of the ciliate Tetrahymena thermophila, a model eukaryote.</title>
        <authorList>
            <person name="Eisen J.A."/>
            <person name="Coyne R.S."/>
            <person name="Wu M."/>
            <person name="Wu D."/>
            <person name="Thiagarajan M."/>
            <person name="Wortman J.R."/>
            <person name="Badger J.H."/>
            <person name="Ren Q."/>
            <person name="Amedeo P."/>
            <person name="Jones K.M."/>
            <person name="Tallon L.J."/>
            <person name="Delcher A.L."/>
            <person name="Salzberg S.L."/>
            <person name="Silva J.C."/>
            <person name="Haas B.J."/>
            <person name="Majoros W.H."/>
            <person name="Farzad M."/>
            <person name="Carlton J.M."/>
            <person name="Smith R.K. Jr."/>
            <person name="Garg J."/>
            <person name="Pearlman R.E."/>
            <person name="Karrer K.M."/>
            <person name="Sun L."/>
            <person name="Manning G."/>
            <person name="Elde N.C."/>
            <person name="Turkewitz A.P."/>
            <person name="Asai D.J."/>
            <person name="Wilkes D.E."/>
            <person name="Wang Y."/>
            <person name="Cai H."/>
            <person name="Collins K."/>
            <person name="Stewart B.A."/>
            <person name="Lee S.R."/>
            <person name="Wilamowska K."/>
            <person name="Weinberg Z."/>
            <person name="Ruzzo W.L."/>
            <person name="Wloga D."/>
            <person name="Gaertig J."/>
            <person name="Frankel J."/>
            <person name="Tsao C.-C."/>
            <person name="Gorovsky M.A."/>
            <person name="Keeling P.J."/>
            <person name="Waller R.F."/>
            <person name="Patron N.J."/>
            <person name="Cherry J.M."/>
            <person name="Stover N.A."/>
            <person name="Krieger C.J."/>
            <person name="del Toro C."/>
            <person name="Ryder H.F."/>
            <person name="Williamson S.C."/>
            <person name="Barbeau R.A."/>
            <person name="Hamilton E.P."/>
            <person name="Orias E."/>
        </authorList>
    </citation>
    <scope>NUCLEOTIDE SEQUENCE [LARGE SCALE GENOMIC DNA]</scope>
    <source>
        <strain evidence="3">SB210</strain>
    </source>
</reference>
<gene>
    <name evidence="2" type="ORF">TTHERM_000760519</name>
</gene>
<dbReference type="AlphaFoldDB" id="W7XD47"/>
<dbReference type="GeneID" id="24440559"/>
<dbReference type="EMBL" id="GG662440">
    <property type="protein sequence ID" value="EWS71741.1"/>
    <property type="molecule type" value="Genomic_DNA"/>
</dbReference>
<name>W7XD47_TETTS</name>
<dbReference type="InParanoid" id="W7XD47"/>
<sequence>MGDLKRVGLADQSNKHRIKQRIYRLVQQQQKEKKIKQKFRKSQQKKEQQYHIKNKNKRRKEKILSIKNKVRKKSVANKAKRQASQQEFKERLNKYFWRQVIYFKNKSI</sequence>
<organism evidence="2 3">
    <name type="scientific">Tetrahymena thermophila (strain SB210)</name>
    <dbReference type="NCBI Taxonomy" id="312017"/>
    <lineage>
        <taxon>Eukaryota</taxon>
        <taxon>Sar</taxon>
        <taxon>Alveolata</taxon>
        <taxon>Ciliophora</taxon>
        <taxon>Intramacronucleata</taxon>
        <taxon>Oligohymenophorea</taxon>
        <taxon>Hymenostomatida</taxon>
        <taxon>Tetrahymenina</taxon>
        <taxon>Tetrahymenidae</taxon>
        <taxon>Tetrahymena</taxon>
    </lineage>
</organism>